<reference evidence="8" key="1">
    <citation type="journal article" date="2021" name="PeerJ">
        <title>Extensive microbial diversity within the chicken gut microbiome revealed by metagenomics and culture.</title>
        <authorList>
            <person name="Gilroy R."/>
            <person name="Ravi A."/>
            <person name="Getino M."/>
            <person name="Pursley I."/>
            <person name="Horton D.L."/>
            <person name="Alikhan N.F."/>
            <person name="Baker D."/>
            <person name="Gharbi K."/>
            <person name="Hall N."/>
            <person name="Watson M."/>
            <person name="Adriaenssens E.M."/>
            <person name="Foster-Nyarko E."/>
            <person name="Jarju S."/>
            <person name="Secka A."/>
            <person name="Antonio M."/>
            <person name="Oren A."/>
            <person name="Chaudhuri R.R."/>
            <person name="La Ragione R."/>
            <person name="Hildebrand F."/>
            <person name="Pallen M.J."/>
        </authorList>
    </citation>
    <scope>NUCLEOTIDE SEQUENCE</scope>
    <source>
        <strain evidence="8">ChiGjej3B3-7470</strain>
    </source>
</reference>
<dbReference type="PROSITE" id="PS50850">
    <property type="entry name" value="MFS"/>
    <property type="match status" value="1"/>
</dbReference>
<evidence type="ECO:0000256" key="2">
    <source>
        <dbReference type="ARBA" id="ARBA00022475"/>
    </source>
</evidence>
<proteinExistence type="predicted"/>
<dbReference type="InterPro" id="IPR036259">
    <property type="entry name" value="MFS_trans_sf"/>
</dbReference>
<protein>
    <submittedName>
        <fullName evidence="8">MFS transporter</fullName>
    </submittedName>
</protein>
<keyword evidence="3 6" id="KW-0812">Transmembrane</keyword>
<organism evidence="8 9">
    <name type="scientific">Tessaracoccus flavescens</name>
    <dbReference type="NCBI Taxonomy" id="399497"/>
    <lineage>
        <taxon>Bacteria</taxon>
        <taxon>Bacillati</taxon>
        <taxon>Actinomycetota</taxon>
        <taxon>Actinomycetes</taxon>
        <taxon>Propionibacteriales</taxon>
        <taxon>Propionibacteriaceae</taxon>
        <taxon>Tessaracoccus</taxon>
    </lineage>
</organism>
<feature type="transmembrane region" description="Helical" evidence="6">
    <location>
        <begin position="12"/>
        <end position="32"/>
    </location>
</feature>
<keyword evidence="2" id="KW-1003">Cell membrane</keyword>
<reference evidence="8" key="2">
    <citation type="submission" date="2021-09" db="EMBL/GenBank/DDBJ databases">
        <authorList>
            <person name="Gilroy R."/>
        </authorList>
    </citation>
    <scope>NUCLEOTIDE SEQUENCE</scope>
    <source>
        <strain evidence="8">ChiGjej3B3-7470</strain>
    </source>
</reference>
<feature type="transmembrane region" description="Helical" evidence="6">
    <location>
        <begin position="74"/>
        <end position="96"/>
    </location>
</feature>
<dbReference type="SUPFAM" id="SSF103473">
    <property type="entry name" value="MFS general substrate transporter"/>
    <property type="match status" value="1"/>
</dbReference>
<evidence type="ECO:0000259" key="7">
    <source>
        <dbReference type="PROSITE" id="PS50850"/>
    </source>
</evidence>
<evidence type="ECO:0000313" key="9">
    <source>
        <dbReference type="Proteomes" id="UP000712713"/>
    </source>
</evidence>
<dbReference type="Gene3D" id="1.20.1250.20">
    <property type="entry name" value="MFS general substrate transporter like domains"/>
    <property type="match status" value="1"/>
</dbReference>
<feature type="transmembrane region" description="Helical" evidence="6">
    <location>
        <begin position="339"/>
        <end position="361"/>
    </location>
</feature>
<keyword evidence="4 6" id="KW-1133">Transmembrane helix</keyword>
<dbReference type="Pfam" id="PF07690">
    <property type="entry name" value="MFS_1"/>
    <property type="match status" value="1"/>
</dbReference>
<dbReference type="AlphaFoldDB" id="A0A921ES12"/>
<evidence type="ECO:0000256" key="1">
    <source>
        <dbReference type="ARBA" id="ARBA00004651"/>
    </source>
</evidence>
<evidence type="ECO:0000256" key="3">
    <source>
        <dbReference type="ARBA" id="ARBA00022692"/>
    </source>
</evidence>
<dbReference type="PANTHER" id="PTHR23513:SF6">
    <property type="entry name" value="MAJOR FACILITATOR SUPERFAMILY ASSOCIATED DOMAIN-CONTAINING PROTEIN"/>
    <property type="match status" value="1"/>
</dbReference>
<comment type="caution">
    <text evidence="8">The sequence shown here is derived from an EMBL/GenBank/DDBJ whole genome shotgun (WGS) entry which is preliminary data.</text>
</comment>
<feature type="transmembrane region" description="Helical" evidence="6">
    <location>
        <begin position="252"/>
        <end position="276"/>
    </location>
</feature>
<dbReference type="Proteomes" id="UP000712713">
    <property type="component" value="Unassembled WGS sequence"/>
</dbReference>
<accession>A0A921ES12</accession>
<dbReference type="InterPro" id="IPR020846">
    <property type="entry name" value="MFS_dom"/>
</dbReference>
<dbReference type="GO" id="GO:0022857">
    <property type="term" value="F:transmembrane transporter activity"/>
    <property type="evidence" value="ECO:0007669"/>
    <property type="project" value="InterPro"/>
</dbReference>
<evidence type="ECO:0000256" key="4">
    <source>
        <dbReference type="ARBA" id="ARBA00022989"/>
    </source>
</evidence>
<dbReference type="CDD" id="cd06173">
    <property type="entry name" value="MFS_MefA_like"/>
    <property type="match status" value="1"/>
</dbReference>
<evidence type="ECO:0000313" key="8">
    <source>
        <dbReference type="EMBL" id="HJE52390.1"/>
    </source>
</evidence>
<feature type="transmembrane region" description="Helical" evidence="6">
    <location>
        <begin position="373"/>
        <end position="391"/>
    </location>
</feature>
<evidence type="ECO:0000256" key="6">
    <source>
        <dbReference type="SAM" id="Phobius"/>
    </source>
</evidence>
<dbReference type="EMBL" id="DYZF01000268">
    <property type="protein sequence ID" value="HJE52390.1"/>
    <property type="molecule type" value="Genomic_DNA"/>
</dbReference>
<dbReference type="GO" id="GO:0005886">
    <property type="term" value="C:plasma membrane"/>
    <property type="evidence" value="ECO:0007669"/>
    <property type="project" value="UniProtKB-SubCell"/>
</dbReference>
<evidence type="ECO:0000256" key="5">
    <source>
        <dbReference type="ARBA" id="ARBA00023136"/>
    </source>
</evidence>
<name>A0A921ES12_9ACTN</name>
<feature type="transmembrane region" description="Helical" evidence="6">
    <location>
        <begin position="168"/>
        <end position="188"/>
    </location>
</feature>
<feature type="transmembrane region" description="Helical" evidence="6">
    <location>
        <begin position="306"/>
        <end position="327"/>
    </location>
</feature>
<gene>
    <name evidence="8" type="ORF">K8V15_10545</name>
</gene>
<feature type="transmembrane region" description="Helical" evidence="6">
    <location>
        <begin position="222"/>
        <end position="240"/>
    </location>
</feature>
<comment type="subcellular location">
    <subcellularLocation>
        <location evidence="1">Cell membrane</location>
        <topology evidence="1">Multi-pass membrane protein</topology>
    </subcellularLocation>
</comment>
<dbReference type="InterPro" id="IPR011701">
    <property type="entry name" value="MFS"/>
</dbReference>
<feature type="domain" description="Major facilitator superfamily (MFS) profile" evidence="7">
    <location>
        <begin position="4"/>
        <end position="397"/>
    </location>
</feature>
<feature type="transmembrane region" description="Helical" evidence="6">
    <location>
        <begin position="283"/>
        <end position="300"/>
    </location>
</feature>
<dbReference type="PANTHER" id="PTHR23513">
    <property type="entry name" value="INTEGRAL MEMBRANE EFFLUX PROTEIN-RELATED"/>
    <property type="match status" value="1"/>
</dbReference>
<sequence>MAESSWKTTTALFMTSQGFSLLGSMLVQYALMWHLTITTQSGEVMTLAIIVGFIPMLLISPFAGAWADRLPKRMLIAAADALAALSTVALFIALLFGYDDLWVILAAMGLRAVGQAIQSPAVSAILPEIVPEEHLLRINGYNGALQSGVGLVSPLLAGALLTLMPMQWVLLIDVVTAAFAIVIMLVLVKVAHTPSDAEPVGALRDIRDGFVYVWQHRFVRRLFWYFAVSFFLAAPVSFLTPLQVTRSYSNDVWRLTVIEMAFFVGMMLGGVLIGQWGGFRRKAATVAAAIVVMGAFAMLLGLEQPFWLYSAWMLLTGVFMPFMNAPTMTLLQTKVEPKFLGRVMSVMMMISTSVMPLGMLVFGPMADRVRIEWILLATGGLMVIGGLLMLLDRTIRRGEPRVAEATAS</sequence>
<feature type="transmembrane region" description="Helical" evidence="6">
    <location>
        <begin position="44"/>
        <end position="67"/>
    </location>
</feature>
<keyword evidence="5 6" id="KW-0472">Membrane</keyword>